<proteinExistence type="predicted"/>
<feature type="compositionally biased region" description="Gly residues" evidence="1">
    <location>
        <begin position="486"/>
        <end position="495"/>
    </location>
</feature>
<feature type="compositionally biased region" description="Low complexity" evidence="1">
    <location>
        <begin position="496"/>
        <end position="512"/>
    </location>
</feature>
<reference evidence="4" key="1">
    <citation type="submission" date="2019-07" db="EMBL/GenBank/DDBJ databases">
        <title>Chitinimonas sp. nov., isolated from Ny-Alesund, arctica soil.</title>
        <authorList>
            <person name="Xu Q."/>
            <person name="Peng F."/>
        </authorList>
    </citation>
    <scope>NUCLEOTIDE SEQUENCE [LARGE SCALE GENOMIC DNA]</scope>
    <source>
        <strain evidence="4">R3-44</strain>
    </source>
</reference>
<keyword evidence="2" id="KW-0472">Membrane</keyword>
<keyword evidence="4" id="KW-1185">Reference proteome</keyword>
<evidence type="ECO:0000256" key="2">
    <source>
        <dbReference type="SAM" id="Phobius"/>
    </source>
</evidence>
<name>A0A516SEV7_9NEIS</name>
<dbReference type="Proteomes" id="UP000317550">
    <property type="component" value="Chromosome"/>
</dbReference>
<dbReference type="NCBIfam" id="TIGR04222">
    <property type="entry name" value="near_uncomplex"/>
    <property type="match status" value="1"/>
</dbReference>
<keyword evidence="2" id="KW-1133">Transmembrane helix</keyword>
<dbReference type="KEGG" id="cari:FNU76_09890"/>
<dbReference type="EMBL" id="CP041730">
    <property type="protein sequence ID" value="QDQ26650.1"/>
    <property type="molecule type" value="Genomic_DNA"/>
</dbReference>
<dbReference type="AlphaFoldDB" id="A0A516SEV7"/>
<accession>A0A516SEV7</accession>
<dbReference type="InterPro" id="IPR026467">
    <property type="entry name" value="Ser/Gly_Cys_C_dom"/>
</dbReference>
<feature type="transmembrane region" description="Helical" evidence="2">
    <location>
        <begin position="216"/>
        <end position="237"/>
    </location>
</feature>
<feature type="compositionally biased region" description="Gly residues" evidence="1">
    <location>
        <begin position="513"/>
        <end position="533"/>
    </location>
</feature>
<feature type="transmembrane region" description="Helical" evidence="2">
    <location>
        <begin position="381"/>
        <end position="400"/>
    </location>
</feature>
<protein>
    <submittedName>
        <fullName evidence="3">TIGR04222 domain-containing membrane protein</fullName>
    </submittedName>
</protein>
<feature type="transmembrane region" description="Helical" evidence="2">
    <location>
        <begin position="406"/>
        <end position="425"/>
    </location>
</feature>
<evidence type="ECO:0000256" key="1">
    <source>
        <dbReference type="SAM" id="MobiDB-lite"/>
    </source>
</evidence>
<gene>
    <name evidence="3" type="ORF">FNU76_09890</name>
</gene>
<dbReference type="OrthoDB" id="3620552at2"/>
<sequence>MIGDAGAIDAAAHHQKIIGFCCHRLFTIAHRVMLVIVAVQARSLAMRTEQGAMSAMQQSLYRRIQHHPLDRADHAQPFSAKLAQQNGWSAAYARRVVEEYRRFVLLAIASGHIASPSDAVDQAWHLHLCDSRDYWEIFCPNVLRQSLHHEPSRGGASQDRQYQLLYQQTLASYERLFGEAAPADIWPPAPVSSRFIRLDTKRHWYMRRPELPGLRAGALAGAAGSLLLTACATLADIQGPDFLAGYLAALVVWALLAWRWPRLSGRWDRSAEARLPPSLDCYQTAYLAGGERRVLDTGLLRLAQYEQVSMSSTGMVHSLPSAGQGGRHAFERELLRGIGKAKHYLRLSNAGRVAMRSIRQSLEQQKLLFDTVGRARRDMPVLITGALLWSLGAAKLYLGVSHERPIGFLLATLTVFSAMWLFYLWRRGRGLAHTELGRQLLQLKQRHRPTRADSREQTADGFALVGSSALDGTAWAHMPIGSLPTGHGGVSGGTGSSCSTNSSGSGSSCTGSDSGGGSDGGGGGCGGCGGGGD</sequence>
<feature type="transmembrane region" description="Helical" evidence="2">
    <location>
        <begin position="243"/>
        <end position="260"/>
    </location>
</feature>
<feature type="region of interest" description="Disordered" evidence="1">
    <location>
        <begin position="486"/>
        <end position="533"/>
    </location>
</feature>
<organism evidence="3 4">
    <name type="scientific">Chitinimonas arctica</name>
    <dbReference type="NCBI Taxonomy" id="2594795"/>
    <lineage>
        <taxon>Bacteria</taxon>
        <taxon>Pseudomonadati</taxon>
        <taxon>Pseudomonadota</taxon>
        <taxon>Betaproteobacteria</taxon>
        <taxon>Neisseriales</taxon>
        <taxon>Chitinibacteraceae</taxon>
        <taxon>Chitinimonas</taxon>
    </lineage>
</organism>
<evidence type="ECO:0000313" key="4">
    <source>
        <dbReference type="Proteomes" id="UP000317550"/>
    </source>
</evidence>
<evidence type="ECO:0000313" key="3">
    <source>
        <dbReference type="EMBL" id="QDQ26650.1"/>
    </source>
</evidence>
<keyword evidence="2" id="KW-0812">Transmembrane</keyword>